<evidence type="ECO:0000313" key="3">
    <source>
        <dbReference type="Proteomes" id="UP000635384"/>
    </source>
</evidence>
<keyword evidence="3" id="KW-1185">Reference proteome</keyword>
<reference evidence="2 3" key="1">
    <citation type="submission" date="2020-09" db="EMBL/GenBank/DDBJ databases">
        <authorList>
            <person name="Yoon J.-W."/>
        </authorList>
    </citation>
    <scope>NUCLEOTIDE SEQUENCE [LARGE SCALE GENOMIC DNA]</scope>
    <source>
        <strain evidence="2 3">KMU-140</strain>
    </source>
</reference>
<accession>A0ABR8KUV3</accession>
<dbReference type="Pfam" id="PF00903">
    <property type="entry name" value="Glyoxalase"/>
    <property type="match status" value="1"/>
</dbReference>
<dbReference type="PROSITE" id="PS51819">
    <property type="entry name" value="VOC"/>
    <property type="match status" value="1"/>
</dbReference>
<proteinExistence type="predicted"/>
<dbReference type="PANTHER" id="PTHR35006:SF1">
    <property type="entry name" value="BLL2941 PROTEIN"/>
    <property type="match status" value="1"/>
</dbReference>
<protein>
    <submittedName>
        <fullName evidence="2">VOC family protein</fullName>
    </submittedName>
</protein>
<dbReference type="PANTHER" id="PTHR35006">
    <property type="entry name" value="GLYOXALASE FAMILY PROTEIN (AFU_ORTHOLOGUE AFUA_5G14830)"/>
    <property type="match status" value="1"/>
</dbReference>
<dbReference type="Gene3D" id="3.10.180.10">
    <property type="entry name" value="2,3-Dihydroxybiphenyl 1,2-Dioxygenase, domain 1"/>
    <property type="match status" value="1"/>
</dbReference>
<dbReference type="InterPro" id="IPR037523">
    <property type="entry name" value="VOC_core"/>
</dbReference>
<dbReference type="RefSeq" id="WP_190788409.1">
    <property type="nucleotide sequence ID" value="NZ_JACXLC010000001.1"/>
</dbReference>
<gene>
    <name evidence="2" type="ORF">IB285_12115</name>
</gene>
<dbReference type="Proteomes" id="UP000635384">
    <property type="component" value="Unassembled WGS sequence"/>
</dbReference>
<organism evidence="2 3">
    <name type="scientific">Erythrobacter rubeus</name>
    <dbReference type="NCBI Taxonomy" id="2760803"/>
    <lineage>
        <taxon>Bacteria</taxon>
        <taxon>Pseudomonadati</taxon>
        <taxon>Pseudomonadota</taxon>
        <taxon>Alphaproteobacteria</taxon>
        <taxon>Sphingomonadales</taxon>
        <taxon>Erythrobacteraceae</taxon>
        <taxon>Erythrobacter/Porphyrobacter group</taxon>
        <taxon>Erythrobacter</taxon>
    </lineage>
</organism>
<evidence type="ECO:0000313" key="2">
    <source>
        <dbReference type="EMBL" id="MBD2842998.1"/>
    </source>
</evidence>
<name>A0ABR8KUV3_9SPHN</name>
<dbReference type="EMBL" id="JACXLC010000001">
    <property type="protein sequence ID" value="MBD2842998.1"/>
    <property type="molecule type" value="Genomic_DNA"/>
</dbReference>
<dbReference type="InterPro" id="IPR004360">
    <property type="entry name" value="Glyas_Fos-R_dOase_dom"/>
</dbReference>
<dbReference type="SUPFAM" id="SSF54593">
    <property type="entry name" value="Glyoxalase/Bleomycin resistance protein/Dihydroxybiphenyl dioxygenase"/>
    <property type="match status" value="1"/>
</dbReference>
<dbReference type="CDD" id="cd07262">
    <property type="entry name" value="VOC_like"/>
    <property type="match status" value="1"/>
</dbReference>
<dbReference type="InterPro" id="IPR029068">
    <property type="entry name" value="Glyas_Bleomycin-R_OHBP_Dase"/>
</dbReference>
<sequence length="126" mass="13263">MIGYVTLGTNDLPRAAKFYDAVAKHFGVGRMMDFGTFIAWGEMGGAPGIAATKPFDEKEATVGNGTMVALQVDAPEKVKAVYDTALANGGTDEGAPGPRGDDGFYAGYFRDPDGNKLNVFCMTAPE</sequence>
<feature type="domain" description="VOC" evidence="1">
    <location>
        <begin position="1"/>
        <end position="122"/>
    </location>
</feature>
<evidence type="ECO:0000259" key="1">
    <source>
        <dbReference type="PROSITE" id="PS51819"/>
    </source>
</evidence>
<comment type="caution">
    <text evidence="2">The sequence shown here is derived from an EMBL/GenBank/DDBJ whole genome shotgun (WGS) entry which is preliminary data.</text>
</comment>